<gene>
    <name evidence="1" type="ORF">ES332_D08G107300v1</name>
</gene>
<dbReference type="Proteomes" id="UP000322667">
    <property type="component" value="Chromosome D08"/>
</dbReference>
<reference evidence="1 2" key="1">
    <citation type="submission" date="2019-07" db="EMBL/GenBank/DDBJ databases">
        <title>WGS assembly of Gossypium tomentosum.</title>
        <authorList>
            <person name="Chen Z.J."/>
            <person name="Sreedasyam A."/>
            <person name="Ando A."/>
            <person name="Song Q."/>
            <person name="De L."/>
            <person name="Hulse-Kemp A."/>
            <person name="Ding M."/>
            <person name="Ye W."/>
            <person name="Kirkbride R."/>
            <person name="Jenkins J."/>
            <person name="Plott C."/>
            <person name="Lovell J."/>
            <person name="Lin Y.-M."/>
            <person name="Vaughn R."/>
            <person name="Liu B."/>
            <person name="Li W."/>
            <person name="Simpson S."/>
            <person name="Scheffler B."/>
            <person name="Saski C."/>
            <person name="Grover C."/>
            <person name="Hu G."/>
            <person name="Conover J."/>
            <person name="Carlson J."/>
            <person name="Shu S."/>
            <person name="Boston L."/>
            <person name="Williams M."/>
            <person name="Peterson D."/>
            <person name="Mcgee K."/>
            <person name="Jones D."/>
            <person name="Wendel J."/>
            <person name="Stelly D."/>
            <person name="Grimwood J."/>
            <person name="Schmutz J."/>
        </authorList>
    </citation>
    <scope>NUCLEOTIDE SEQUENCE [LARGE SCALE GENOMIC DNA]</scope>
    <source>
        <strain evidence="1">7179.01</strain>
    </source>
</reference>
<accession>A0A5D2JSD7</accession>
<keyword evidence="2" id="KW-1185">Reference proteome</keyword>
<dbReference type="EMBL" id="CM017630">
    <property type="protein sequence ID" value="TYH57691.1"/>
    <property type="molecule type" value="Genomic_DNA"/>
</dbReference>
<dbReference type="AlphaFoldDB" id="A0A5D2JSD7"/>
<protein>
    <submittedName>
        <fullName evidence="1">Uncharacterized protein</fullName>
    </submittedName>
</protein>
<evidence type="ECO:0000313" key="1">
    <source>
        <dbReference type="EMBL" id="TYH57691.1"/>
    </source>
</evidence>
<sequence>MFHLKLQRKGERHLHFSPFSAVSNLKPPPIQLQFAQRRRRLHRRTHEGTTYGGWTWRSAWRRGTVAAALGAECC</sequence>
<name>A0A5D2JSD7_GOSTO</name>
<proteinExistence type="predicted"/>
<evidence type="ECO:0000313" key="2">
    <source>
        <dbReference type="Proteomes" id="UP000322667"/>
    </source>
</evidence>
<organism evidence="1 2">
    <name type="scientific">Gossypium tomentosum</name>
    <name type="common">Hawaiian cotton</name>
    <name type="synonym">Gossypium sandvicense</name>
    <dbReference type="NCBI Taxonomy" id="34277"/>
    <lineage>
        <taxon>Eukaryota</taxon>
        <taxon>Viridiplantae</taxon>
        <taxon>Streptophyta</taxon>
        <taxon>Embryophyta</taxon>
        <taxon>Tracheophyta</taxon>
        <taxon>Spermatophyta</taxon>
        <taxon>Magnoliopsida</taxon>
        <taxon>eudicotyledons</taxon>
        <taxon>Gunneridae</taxon>
        <taxon>Pentapetalae</taxon>
        <taxon>rosids</taxon>
        <taxon>malvids</taxon>
        <taxon>Malvales</taxon>
        <taxon>Malvaceae</taxon>
        <taxon>Malvoideae</taxon>
        <taxon>Gossypium</taxon>
    </lineage>
</organism>